<proteinExistence type="predicted"/>
<organism evidence="1 2">
    <name type="scientific">Pluteus cervinus</name>
    <dbReference type="NCBI Taxonomy" id="181527"/>
    <lineage>
        <taxon>Eukaryota</taxon>
        <taxon>Fungi</taxon>
        <taxon>Dikarya</taxon>
        <taxon>Basidiomycota</taxon>
        <taxon>Agaricomycotina</taxon>
        <taxon>Agaricomycetes</taxon>
        <taxon>Agaricomycetidae</taxon>
        <taxon>Agaricales</taxon>
        <taxon>Pluteineae</taxon>
        <taxon>Pluteaceae</taxon>
        <taxon>Pluteus</taxon>
    </lineage>
</organism>
<evidence type="ECO:0000313" key="2">
    <source>
        <dbReference type="Proteomes" id="UP000308600"/>
    </source>
</evidence>
<evidence type="ECO:0000313" key="1">
    <source>
        <dbReference type="EMBL" id="TFK62656.1"/>
    </source>
</evidence>
<dbReference type="EMBL" id="ML208568">
    <property type="protein sequence ID" value="TFK62656.1"/>
    <property type="molecule type" value="Genomic_DNA"/>
</dbReference>
<name>A0ACD3AAN0_9AGAR</name>
<sequence>MTPSIDQLPIDIYYAIVECLSPINNRGTLYSLMFTSKKWFPAAERQFYHTFQYYDWKDPGNAQKGFLESIALAPRRANYVRVATFHFDPARLPASPTKILKLMINLTLLECWNVETPHAKTALNGCHFPLLTEFAFDAIGVETEMVAFLAAHPRLRKLTIYWSALFPVPPNILPDLDSLGGTFELFSQFCVGRAIKRLHRIPAFRPEVIEQITTNGPYKDVEVLAAGDCPEHLILQIPTLFPNLTKLFLGIIQDPEWVMSIFTQLPRLKRLALLAPSYVGLVLEPDILNVLKKHKTLTSVDITAGGDDGSFHRYVPNSVNPTFATFDEVYDSF</sequence>
<dbReference type="Proteomes" id="UP000308600">
    <property type="component" value="Unassembled WGS sequence"/>
</dbReference>
<reference evidence="1 2" key="1">
    <citation type="journal article" date="2019" name="Nat. Ecol. Evol.">
        <title>Megaphylogeny resolves global patterns of mushroom evolution.</title>
        <authorList>
            <person name="Varga T."/>
            <person name="Krizsan K."/>
            <person name="Foldi C."/>
            <person name="Dima B."/>
            <person name="Sanchez-Garcia M."/>
            <person name="Sanchez-Ramirez S."/>
            <person name="Szollosi G.J."/>
            <person name="Szarkandi J.G."/>
            <person name="Papp V."/>
            <person name="Albert L."/>
            <person name="Andreopoulos W."/>
            <person name="Angelini C."/>
            <person name="Antonin V."/>
            <person name="Barry K.W."/>
            <person name="Bougher N.L."/>
            <person name="Buchanan P."/>
            <person name="Buyck B."/>
            <person name="Bense V."/>
            <person name="Catcheside P."/>
            <person name="Chovatia M."/>
            <person name="Cooper J."/>
            <person name="Damon W."/>
            <person name="Desjardin D."/>
            <person name="Finy P."/>
            <person name="Geml J."/>
            <person name="Haridas S."/>
            <person name="Hughes K."/>
            <person name="Justo A."/>
            <person name="Karasinski D."/>
            <person name="Kautmanova I."/>
            <person name="Kiss B."/>
            <person name="Kocsube S."/>
            <person name="Kotiranta H."/>
            <person name="LaButti K.M."/>
            <person name="Lechner B.E."/>
            <person name="Liimatainen K."/>
            <person name="Lipzen A."/>
            <person name="Lukacs Z."/>
            <person name="Mihaltcheva S."/>
            <person name="Morgado L.N."/>
            <person name="Niskanen T."/>
            <person name="Noordeloos M.E."/>
            <person name="Ohm R.A."/>
            <person name="Ortiz-Santana B."/>
            <person name="Ovrebo C."/>
            <person name="Racz N."/>
            <person name="Riley R."/>
            <person name="Savchenko A."/>
            <person name="Shiryaev A."/>
            <person name="Soop K."/>
            <person name="Spirin V."/>
            <person name="Szebenyi C."/>
            <person name="Tomsovsky M."/>
            <person name="Tulloss R.E."/>
            <person name="Uehling J."/>
            <person name="Grigoriev I.V."/>
            <person name="Vagvolgyi C."/>
            <person name="Papp T."/>
            <person name="Martin F.M."/>
            <person name="Miettinen O."/>
            <person name="Hibbett D.S."/>
            <person name="Nagy L.G."/>
        </authorList>
    </citation>
    <scope>NUCLEOTIDE SEQUENCE [LARGE SCALE GENOMIC DNA]</scope>
    <source>
        <strain evidence="1 2">NL-1719</strain>
    </source>
</reference>
<keyword evidence="2" id="KW-1185">Reference proteome</keyword>
<protein>
    <submittedName>
        <fullName evidence="1">Uncharacterized protein</fullName>
    </submittedName>
</protein>
<gene>
    <name evidence="1" type="ORF">BDN72DRAFT_964405</name>
</gene>
<accession>A0ACD3AAN0</accession>